<feature type="region of interest" description="Disordered" evidence="1">
    <location>
        <begin position="1"/>
        <end position="29"/>
    </location>
</feature>
<dbReference type="EMBL" id="BMAT01005700">
    <property type="protein sequence ID" value="GFR98568.1"/>
    <property type="molecule type" value="Genomic_DNA"/>
</dbReference>
<keyword evidence="3" id="KW-1185">Reference proteome</keyword>
<evidence type="ECO:0000313" key="3">
    <source>
        <dbReference type="Proteomes" id="UP000762676"/>
    </source>
</evidence>
<dbReference type="AlphaFoldDB" id="A0AAV4HND1"/>
<proteinExistence type="predicted"/>
<accession>A0AAV4HND1</accession>
<feature type="compositionally biased region" description="Basic and acidic residues" evidence="1">
    <location>
        <begin position="1"/>
        <end position="13"/>
    </location>
</feature>
<comment type="caution">
    <text evidence="2">The sequence shown here is derived from an EMBL/GenBank/DDBJ whole genome shotgun (WGS) entry which is preliminary data.</text>
</comment>
<gene>
    <name evidence="2" type="ORF">ElyMa_002772400</name>
</gene>
<organism evidence="2 3">
    <name type="scientific">Elysia marginata</name>
    <dbReference type="NCBI Taxonomy" id="1093978"/>
    <lineage>
        <taxon>Eukaryota</taxon>
        <taxon>Metazoa</taxon>
        <taxon>Spiralia</taxon>
        <taxon>Lophotrochozoa</taxon>
        <taxon>Mollusca</taxon>
        <taxon>Gastropoda</taxon>
        <taxon>Heterobranchia</taxon>
        <taxon>Euthyneura</taxon>
        <taxon>Panpulmonata</taxon>
        <taxon>Sacoglossa</taxon>
        <taxon>Placobranchoidea</taxon>
        <taxon>Plakobranchidae</taxon>
        <taxon>Elysia</taxon>
    </lineage>
</organism>
<sequence length="215" mass="24259">MSKSRKPNEKDPDSDATPEHAVSGMPREALEAPPGPIGAVLMNRVKNFLASTGIEKQFRHLLRMLLSRDELPYNPYPGFAVRLRPFMEKFLMDADTEANIEYALSVPLRETRLLNLFTAQDGGPVWGLRSILRVVDTAVINRYRWLAEDITPGYDDLYQKEGYSNQVMLALVGAAVFHGSFYQQVHIAQYRQEFLITGTRADEVGTNETCMAMCV</sequence>
<evidence type="ECO:0000313" key="2">
    <source>
        <dbReference type="EMBL" id="GFR98568.1"/>
    </source>
</evidence>
<evidence type="ECO:0000256" key="1">
    <source>
        <dbReference type="SAM" id="MobiDB-lite"/>
    </source>
</evidence>
<reference evidence="2 3" key="1">
    <citation type="journal article" date="2021" name="Elife">
        <title>Chloroplast acquisition without the gene transfer in kleptoplastic sea slugs, Plakobranchus ocellatus.</title>
        <authorList>
            <person name="Maeda T."/>
            <person name="Takahashi S."/>
            <person name="Yoshida T."/>
            <person name="Shimamura S."/>
            <person name="Takaki Y."/>
            <person name="Nagai Y."/>
            <person name="Toyoda A."/>
            <person name="Suzuki Y."/>
            <person name="Arimoto A."/>
            <person name="Ishii H."/>
            <person name="Satoh N."/>
            <person name="Nishiyama T."/>
            <person name="Hasebe M."/>
            <person name="Maruyama T."/>
            <person name="Minagawa J."/>
            <person name="Obokata J."/>
            <person name="Shigenobu S."/>
        </authorList>
    </citation>
    <scope>NUCLEOTIDE SEQUENCE [LARGE SCALE GENOMIC DNA]</scope>
</reference>
<dbReference type="Proteomes" id="UP000762676">
    <property type="component" value="Unassembled WGS sequence"/>
</dbReference>
<name>A0AAV4HND1_9GAST</name>
<protein>
    <submittedName>
        <fullName evidence="2">Uncharacterized protein</fullName>
    </submittedName>
</protein>